<evidence type="ECO:0000313" key="3">
    <source>
        <dbReference type="EMBL" id="KAL0573162.1"/>
    </source>
</evidence>
<feature type="domain" description="Deoxyribonuclease NucA/NucB" evidence="2">
    <location>
        <begin position="60"/>
        <end position="103"/>
    </location>
</feature>
<reference evidence="3 4" key="1">
    <citation type="submission" date="2024-02" db="EMBL/GenBank/DDBJ databases">
        <title>A draft genome for the cacao thread blight pathogen Marasmius crinis-equi.</title>
        <authorList>
            <person name="Cohen S.P."/>
            <person name="Baruah I.K."/>
            <person name="Amoako-Attah I."/>
            <person name="Bukari Y."/>
            <person name="Meinhardt L.W."/>
            <person name="Bailey B.A."/>
        </authorList>
    </citation>
    <scope>NUCLEOTIDE SEQUENCE [LARGE SCALE GENOMIC DNA]</scope>
    <source>
        <strain evidence="3 4">GH-76</strain>
    </source>
</reference>
<protein>
    <recommendedName>
        <fullName evidence="2">Deoxyribonuclease NucA/NucB domain-containing protein</fullName>
    </recommendedName>
</protein>
<feature type="chain" id="PRO_5047365352" description="Deoxyribonuclease NucA/NucB domain-containing protein" evidence="1">
    <location>
        <begin position="19"/>
        <end position="292"/>
    </location>
</feature>
<sequence>MFALTAAIVASLASTAYAQATFTLDCGRYPEVNFASCDNHCNAFTCHGFDNVVLHRDITAADTGDDNRRRTAIGCGDNNYCPTGTECDEYPYASTFDGGVGASQLTSTPSVTPMAIPAPLQTWLRVELLAVFLAIKTVAMEETLEPSTPRITSTTGTHCEFYSSNTRRPALIADDVLSFVALPQGPNVSPLCDALATQGDSQCPDESDGIYRFRTTPATPSCPSRGSRRRSILSLRAGREESKREVKVRTIYTDANQTLSVYGQAPGPKVGGTVWTPNDEGGFHSTIVKVEE</sequence>
<evidence type="ECO:0000256" key="1">
    <source>
        <dbReference type="SAM" id="SignalP"/>
    </source>
</evidence>
<feature type="signal peptide" evidence="1">
    <location>
        <begin position="1"/>
        <end position="18"/>
    </location>
</feature>
<keyword evidence="4" id="KW-1185">Reference proteome</keyword>
<proteinExistence type="predicted"/>
<dbReference type="InterPro" id="IPR029476">
    <property type="entry name" value="DNase_NucA_NucB"/>
</dbReference>
<dbReference type="EMBL" id="JBAHYK010000535">
    <property type="protein sequence ID" value="KAL0573162.1"/>
    <property type="molecule type" value="Genomic_DNA"/>
</dbReference>
<gene>
    <name evidence="3" type="ORF">V5O48_008793</name>
</gene>
<comment type="caution">
    <text evidence="3">The sequence shown here is derived from an EMBL/GenBank/DDBJ whole genome shotgun (WGS) entry which is preliminary data.</text>
</comment>
<organism evidence="3 4">
    <name type="scientific">Marasmius crinis-equi</name>
    <dbReference type="NCBI Taxonomy" id="585013"/>
    <lineage>
        <taxon>Eukaryota</taxon>
        <taxon>Fungi</taxon>
        <taxon>Dikarya</taxon>
        <taxon>Basidiomycota</taxon>
        <taxon>Agaricomycotina</taxon>
        <taxon>Agaricomycetes</taxon>
        <taxon>Agaricomycetidae</taxon>
        <taxon>Agaricales</taxon>
        <taxon>Marasmiineae</taxon>
        <taxon>Marasmiaceae</taxon>
        <taxon>Marasmius</taxon>
    </lineage>
</organism>
<dbReference type="Proteomes" id="UP001465976">
    <property type="component" value="Unassembled WGS sequence"/>
</dbReference>
<evidence type="ECO:0000313" key="4">
    <source>
        <dbReference type="Proteomes" id="UP001465976"/>
    </source>
</evidence>
<keyword evidence="1" id="KW-0732">Signal</keyword>
<name>A0ABR3FD11_9AGAR</name>
<dbReference type="Pfam" id="PF14040">
    <property type="entry name" value="DNase_NucA_NucB"/>
    <property type="match status" value="1"/>
</dbReference>
<accession>A0ABR3FD11</accession>
<evidence type="ECO:0000259" key="2">
    <source>
        <dbReference type="Pfam" id="PF14040"/>
    </source>
</evidence>